<feature type="compositionally biased region" description="Basic residues" evidence="1">
    <location>
        <begin position="38"/>
        <end position="47"/>
    </location>
</feature>
<dbReference type="InParanoid" id="A0A2V0PJT4"/>
<evidence type="ECO:0000256" key="1">
    <source>
        <dbReference type="SAM" id="MobiDB-lite"/>
    </source>
</evidence>
<dbReference type="AlphaFoldDB" id="A0A2V0PJT4"/>
<evidence type="ECO:0000313" key="2">
    <source>
        <dbReference type="EMBL" id="GBF99986.1"/>
    </source>
</evidence>
<evidence type="ECO:0000313" key="3">
    <source>
        <dbReference type="Proteomes" id="UP000247498"/>
    </source>
</evidence>
<name>A0A2V0PJT4_9CHLO</name>
<gene>
    <name evidence="2" type="ORF">Rsub_12713</name>
</gene>
<protein>
    <submittedName>
        <fullName evidence="2">Uncharacterized protein</fullName>
    </submittedName>
</protein>
<organism evidence="2 3">
    <name type="scientific">Raphidocelis subcapitata</name>
    <dbReference type="NCBI Taxonomy" id="307507"/>
    <lineage>
        <taxon>Eukaryota</taxon>
        <taxon>Viridiplantae</taxon>
        <taxon>Chlorophyta</taxon>
        <taxon>core chlorophytes</taxon>
        <taxon>Chlorophyceae</taxon>
        <taxon>CS clade</taxon>
        <taxon>Sphaeropleales</taxon>
        <taxon>Selenastraceae</taxon>
        <taxon>Raphidocelis</taxon>
    </lineage>
</organism>
<proteinExistence type="predicted"/>
<reference evidence="2 3" key="1">
    <citation type="journal article" date="2018" name="Sci. Rep.">
        <title>Raphidocelis subcapitata (=Pseudokirchneriella subcapitata) provides an insight into genome evolution and environmental adaptations in the Sphaeropleales.</title>
        <authorList>
            <person name="Suzuki S."/>
            <person name="Yamaguchi H."/>
            <person name="Nakajima N."/>
            <person name="Kawachi M."/>
        </authorList>
    </citation>
    <scope>NUCLEOTIDE SEQUENCE [LARGE SCALE GENOMIC DNA]</scope>
    <source>
        <strain evidence="2 3">NIES-35</strain>
    </source>
</reference>
<dbReference type="Proteomes" id="UP000247498">
    <property type="component" value="Unassembled WGS sequence"/>
</dbReference>
<dbReference type="OrthoDB" id="507949at2759"/>
<sequence length="228" mass="22493">MHALLARGAAAAVPGLCAARRGAPQHPPPPRAAAPAAPRRRAARRPAPRLPVARSIRGIASVDGSVLLDDVSREMLTWGLSTPEFLADAAAASGLPQGASLRFTGALFQPIPWSPTSRYGMPQEFEVYRDKSRYMIVQIPGKMILDAMVKGIPRICAVLEICAAGDGGDGGAPAPPLQRPVPPPAWAAAAAAAAAAAPNGAAQGGCGCGSGGGGGGGGGCGGGGGAAA</sequence>
<accession>A0A2V0PJT4</accession>
<keyword evidence="3" id="KW-1185">Reference proteome</keyword>
<feature type="region of interest" description="Disordered" evidence="1">
    <location>
        <begin position="19"/>
        <end position="48"/>
    </location>
</feature>
<comment type="caution">
    <text evidence="2">The sequence shown here is derived from an EMBL/GenBank/DDBJ whole genome shotgun (WGS) entry which is preliminary data.</text>
</comment>
<dbReference type="EMBL" id="BDRX01000185">
    <property type="protein sequence ID" value="GBF99986.1"/>
    <property type="molecule type" value="Genomic_DNA"/>
</dbReference>